<comment type="caution">
    <text evidence="1">The sequence shown here is derived from an EMBL/GenBank/DDBJ whole genome shotgun (WGS) entry which is preliminary data.</text>
</comment>
<dbReference type="AlphaFoldDB" id="A0A9X9AC89"/>
<dbReference type="EMBL" id="SZOH01000525">
    <property type="protein sequence ID" value="TKJ05291.1"/>
    <property type="molecule type" value="Genomic_DNA"/>
</dbReference>
<feature type="non-terminal residue" evidence="1">
    <location>
        <position position="110"/>
    </location>
</feature>
<reference evidence="1 2" key="1">
    <citation type="journal article" date="2019" name="Environ. Microbiol.">
        <title>An active ?-lactamase is a part of an orchestrated cell wall stress resistance network of Bacillus subtilis and related rhizosphere species.</title>
        <authorList>
            <person name="Bucher T."/>
            <person name="Keren-Paz A."/>
            <person name="Hausser J."/>
            <person name="Olender T."/>
            <person name="Cytryn E."/>
            <person name="Kolodkin-Gal I."/>
        </authorList>
    </citation>
    <scope>NUCLEOTIDE SEQUENCE [LARGE SCALE GENOMIC DNA]</scope>
    <source>
        <strain evidence="1 2">I32</strain>
    </source>
</reference>
<evidence type="ECO:0000313" key="1">
    <source>
        <dbReference type="EMBL" id="TKJ05291.1"/>
    </source>
</evidence>
<accession>A0A9X9AC89</accession>
<dbReference type="Gene3D" id="2.40.50.100">
    <property type="match status" value="1"/>
</dbReference>
<name>A0A9X9AC89_BACCE</name>
<gene>
    <name evidence="1" type="ORF">FC695_09180</name>
</gene>
<protein>
    <submittedName>
        <fullName evidence="1">Biotin/lipoyl-binding protein</fullName>
    </submittedName>
</protein>
<evidence type="ECO:0000313" key="2">
    <source>
        <dbReference type="Proteomes" id="UP000308444"/>
    </source>
</evidence>
<dbReference type="Proteomes" id="UP000308444">
    <property type="component" value="Unassembled WGS sequence"/>
</dbReference>
<proteinExistence type="predicted"/>
<sequence>MSLIVFIIWVFAGKIDIVSKGTAMILGKSEISTSRVQITGTVDTVFVRSGDEVKKGDTLLQLKNHELMSKQDQLNQIVKRLEIQKGMLEQLKKSIQSHKMSFSDDVDKKI</sequence>
<organism evidence="1 2">
    <name type="scientific">Bacillus cereus</name>
    <dbReference type="NCBI Taxonomy" id="1396"/>
    <lineage>
        <taxon>Bacteria</taxon>
        <taxon>Bacillati</taxon>
        <taxon>Bacillota</taxon>
        <taxon>Bacilli</taxon>
        <taxon>Bacillales</taxon>
        <taxon>Bacillaceae</taxon>
        <taxon>Bacillus</taxon>
        <taxon>Bacillus cereus group</taxon>
    </lineage>
</organism>